<evidence type="ECO:0000313" key="6">
    <source>
        <dbReference type="EMBL" id="PJJ55697.1"/>
    </source>
</evidence>
<dbReference type="EMBL" id="PGFB01000005">
    <property type="protein sequence ID" value="PJJ55697.1"/>
    <property type="molecule type" value="Genomic_DNA"/>
</dbReference>
<dbReference type="InterPro" id="IPR036271">
    <property type="entry name" value="Tet_transcr_reg_TetR-rel_C_sf"/>
</dbReference>
<dbReference type="Pfam" id="PF00440">
    <property type="entry name" value="TetR_N"/>
    <property type="match status" value="1"/>
</dbReference>
<gene>
    <name evidence="6" type="ORF">CLV54_3048</name>
</gene>
<dbReference type="AlphaFoldDB" id="A0A2M9BCM2"/>
<feature type="DNA-binding region" description="H-T-H motif" evidence="4">
    <location>
        <begin position="30"/>
        <end position="49"/>
    </location>
</feature>
<dbReference type="RefSeq" id="WP_100345794.1">
    <property type="nucleotide sequence ID" value="NZ_PGFB01000005.1"/>
</dbReference>
<evidence type="ECO:0000256" key="3">
    <source>
        <dbReference type="ARBA" id="ARBA00023163"/>
    </source>
</evidence>
<dbReference type="InterPro" id="IPR009057">
    <property type="entry name" value="Homeodomain-like_sf"/>
</dbReference>
<keyword evidence="1" id="KW-0805">Transcription regulation</keyword>
<evidence type="ECO:0000313" key="7">
    <source>
        <dbReference type="Proteomes" id="UP000230161"/>
    </source>
</evidence>
<keyword evidence="7" id="KW-1185">Reference proteome</keyword>
<dbReference type="Gene3D" id="1.10.357.10">
    <property type="entry name" value="Tetracycline Repressor, domain 2"/>
    <property type="match status" value="1"/>
</dbReference>
<organism evidence="6 7">
    <name type="scientific">Compostimonas suwonensis</name>
    <dbReference type="NCBI Taxonomy" id="1048394"/>
    <lineage>
        <taxon>Bacteria</taxon>
        <taxon>Bacillati</taxon>
        <taxon>Actinomycetota</taxon>
        <taxon>Actinomycetes</taxon>
        <taxon>Micrococcales</taxon>
        <taxon>Microbacteriaceae</taxon>
        <taxon>Compostimonas</taxon>
    </lineage>
</organism>
<dbReference type="OrthoDB" id="4726108at2"/>
<sequence length="207" mass="22689">MTTAKGAATRTRIVDAAVDVLVRGGREAVNLDEILATTRTSKGQLFHYFPGGKQELIRVATEQQIQRLAIESTERLDTFEAWQRWIDEIIRLHRLQARDDACEVAALAGRILGPDPVERTLLGTNFAAWHARLASGLVAMKESALLREDADADAMAALFVTTLQGGAVVDKATGTLNYLEASLRATLDYLRGFARRDEVHRPGSSST</sequence>
<dbReference type="PANTHER" id="PTHR47506">
    <property type="entry name" value="TRANSCRIPTIONAL REGULATORY PROTEIN"/>
    <property type="match status" value="1"/>
</dbReference>
<evidence type="ECO:0000256" key="2">
    <source>
        <dbReference type="ARBA" id="ARBA00023125"/>
    </source>
</evidence>
<dbReference type="GO" id="GO:0003677">
    <property type="term" value="F:DNA binding"/>
    <property type="evidence" value="ECO:0007669"/>
    <property type="project" value="UniProtKB-UniRule"/>
</dbReference>
<keyword evidence="2 4" id="KW-0238">DNA-binding</keyword>
<dbReference type="PROSITE" id="PS50977">
    <property type="entry name" value="HTH_TETR_2"/>
    <property type="match status" value="1"/>
</dbReference>
<comment type="caution">
    <text evidence="6">The sequence shown here is derived from an EMBL/GenBank/DDBJ whole genome shotgun (WGS) entry which is preliminary data.</text>
</comment>
<dbReference type="SUPFAM" id="SSF46689">
    <property type="entry name" value="Homeodomain-like"/>
    <property type="match status" value="1"/>
</dbReference>
<protein>
    <submittedName>
        <fullName evidence="6">AcrR family transcriptional regulator</fullName>
    </submittedName>
</protein>
<dbReference type="Proteomes" id="UP000230161">
    <property type="component" value="Unassembled WGS sequence"/>
</dbReference>
<reference evidence="6 7" key="1">
    <citation type="submission" date="2017-11" db="EMBL/GenBank/DDBJ databases">
        <title>Genomic Encyclopedia of Archaeal and Bacterial Type Strains, Phase II (KMG-II): From Individual Species to Whole Genera.</title>
        <authorList>
            <person name="Goeker M."/>
        </authorList>
    </citation>
    <scope>NUCLEOTIDE SEQUENCE [LARGE SCALE GENOMIC DNA]</scope>
    <source>
        <strain evidence="6 7">DSM 25625</strain>
    </source>
</reference>
<name>A0A2M9BCM2_9MICO</name>
<dbReference type="SUPFAM" id="SSF48498">
    <property type="entry name" value="Tetracyclin repressor-like, C-terminal domain"/>
    <property type="match status" value="1"/>
</dbReference>
<proteinExistence type="predicted"/>
<evidence type="ECO:0000259" key="5">
    <source>
        <dbReference type="PROSITE" id="PS50977"/>
    </source>
</evidence>
<evidence type="ECO:0000256" key="1">
    <source>
        <dbReference type="ARBA" id="ARBA00023015"/>
    </source>
</evidence>
<dbReference type="PANTHER" id="PTHR47506:SF1">
    <property type="entry name" value="HTH-TYPE TRANSCRIPTIONAL REGULATOR YJDC"/>
    <property type="match status" value="1"/>
</dbReference>
<evidence type="ECO:0000256" key="4">
    <source>
        <dbReference type="PROSITE-ProRule" id="PRU00335"/>
    </source>
</evidence>
<feature type="domain" description="HTH tetR-type" evidence="5">
    <location>
        <begin position="7"/>
        <end position="67"/>
    </location>
</feature>
<dbReference type="InterPro" id="IPR001647">
    <property type="entry name" value="HTH_TetR"/>
</dbReference>
<accession>A0A2M9BCM2</accession>
<keyword evidence="3" id="KW-0804">Transcription</keyword>